<reference evidence="2 3" key="1">
    <citation type="journal article" date="2021" name="MBio">
        <title>A New Model Trypanosomatid, Novymonas esmeraldas: Genomic Perception of Its 'Candidatus Pandoraea novymonadis' Endosymbiont.</title>
        <authorList>
            <person name="Zakharova A."/>
            <person name="Saura A."/>
            <person name="Butenko A."/>
            <person name="Podesvova L."/>
            <person name="Warmusova S."/>
            <person name="Kostygov A.Y."/>
            <person name="Nenarokova A."/>
            <person name="Lukes J."/>
            <person name="Opperdoes F.R."/>
            <person name="Yurchenko V."/>
        </authorList>
    </citation>
    <scope>NUCLEOTIDE SEQUENCE [LARGE SCALE GENOMIC DNA]</scope>
    <source>
        <strain evidence="2 3">E262AT.01</strain>
    </source>
</reference>
<dbReference type="AlphaFoldDB" id="A0AAW0EV52"/>
<keyword evidence="3" id="KW-1185">Reference proteome</keyword>
<sequence length="333" mass="37743">MYSDDNSEVSSTDSGAAPPRLNPQNNSSADRKCENDDYYYEDDECDSDRAAEEPYAAVGESAVPLDCLERCVVFVDCALFDPMRPPGDPNERVVECSMRVVQYPFVSPRPEATETMLYTAEVSTSNMTKVVRAQTAQRWIQLIKSHHGVPCFPEGTTTGFTDLHNTVRTFRVYVEEYCHSLQRAKAKRVTFGKSSAADDDTRVLVALKEEEIVLEVPKMLRRVIDAATRCCQAEKMPHQIAFLTTGRRRDEVCRGLLWLQSRAKVSLPPYQVFTVQDLLGKDWETLVTRELAHFNCGYHSYLMTNEYGNRRHCCESTVSSMAHVLDAAVRQLR</sequence>
<gene>
    <name evidence="2" type="ORF">NESM_000767100</name>
</gene>
<accession>A0AAW0EV52</accession>
<evidence type="ECO:0000313" key="3">
    <source>
        <dbReference type="Proteomes" id="UP001430356"/>
    </source>
</evidence>
<evidence type="ECO:0000256" key="1">
    <source>
        <dbReference type="SAM" id="MobiDB-lite"/>
    </source>
</evidence>
<name>A0AAW0EV52_9TRYP</name>
<dbReference type="Proteomes" id="UP001430356">
    <property type="component" value="Unassembled WGS sequence"/>
</dbReference>
<comment type="caution">
    <text evidence="2">The sequence shown here is derived from an EMBL/GenBank/DDBJ whole genome shotgun (WGS) entry which is preliminary data.</text>
</comment>
<evidence type="ECO:0000313" key="2">
    <source>
        <dbReference type="EMBL" id="KAK7198107.1"/>
    </source>
</evidence>
<proteinExistence type="predicted"/>
<dbReference type="EMBL" id="JAECZO010000132">
    <property type="protein sequence ID" value="KAK7198107.1"/>
    <property type="molecule type" value="Genomic_DNA"/>
</dbReference>
<feature type="region of interest" description="Disordered" evidence="1">
    <location>
        <begin position="1"/>
        <end position="40"/>
    </location>
</feature>
<protein>
    <submittedName>
        <fullName evidence="2">Uncharacterized protein</fullName>
    </submittedName>
</protein>
<organism evidence="2 3">
    <name type="scientific">Novymonas esmeraldas</name>
    <dbReference type="NCBI Taxonomy" id="1808958"/>
    <lineage>
        <taxon>Eukaryota</taxon>
        <taxon>Discoba</taxon>
        <taxon>Euglenozoa</taxon>
        <taxon>Kinetoplastea</taxon>
        <taxon>Metakinetoplastina</taxon>
        <taxon>Trypanosomatida</taxon>
        <taxon>Trypanosomatidae</taxon>
        <taxon>Novymonas</taxon>
    </lineage>
</organism>